<dbReference type="SUPFAM" id="SSF63825">
    <property type="entry name" value="YWTD domain"/>
    <property type="match status" value="1"/>
</dbReference>
<dbReference type="EMBL" id="QKZK01000025">
    <property type="protein sequence ID" value="PZX13547.1"/>
    <property type="molecule type" value="Genomic_DNA"/>
</dbReference>
<dbReference type="InterPro" id="IPR017481">
    <property type="entry name" value="CHP03032"/>
</dbReference>
<proteinExistence type="predicted"/>
<dbReference type="Proteomes" id="UP000249239">
    <property type="component" value="Unassembled WGS sequence"/>
</dbReference>
<name>A0A2W7N5E9_9BACT</name>
<gene>
    <name evidence="2" type="ORF">LX69_02658</name>
</gene>
<dbReference type="OrthoDB" id="238183at2"/>
<organism evidence="2 3">
    <name type="scientific">Breznakibacter xylanolyticus</name>
    <dbReference type="NCBI Taxonomy" id="990"/>
    <lineage>
        <taxon>Bacteria</taxon>
        <taxon>Pseudomonadati</taxon>
        <taxon>Bacteroidota</taxon>
        <taxon>Bacteroidia</taxon>
        <taxon>Marinilabiliales</taxon>
        <taxon>Marinilabiliaceae</taxon>
        <taxon>Breznakibacter</taxon>
    </lineage>
</organism>
<dbReference type="NCBIfam" id="TIGR03032">
    <property type="entry name" value="TIGR03032 family protein"/>
    <property type="match status" value="1"/>
</dbReference>
<evidence type="ECO:0000259" key="1">
    <source>
        <dbReference type="Pfam" id="PF16261"/>
    </source>
</evidence>
<dbReference type="RefSeq" id="WP_111446500.1">
    <property type="nucleotide sequence ID" value="NZ_QKZK01000025.1"/>
</dbReference>
<sequence length="478" mass="52731">MNPSPKPFDCEYNPQFAQLLNDLGISLAISTYQAGKVVMMSPVAGDQLMQLPRTFAGAMGMASTQNRLAVACRHEVIELNNIAPLATSYPTKPNVYDAMYVPRATIHTGYLAMHDMEYLNNHRLVGVNTLFSCLAEIDGRNNFTPIWKPPFISELLPEDRCHMNGMAVDNHQIRYLTALGSGNTAHGWRDNKLNGGILMEYPSGEIILSGLSMPHSPRVYDGKLYLLNSAQGELIEVDVANKRYEVVVKLGGFARGMARCGDYLFIGLSKLRHNSKVFADLPIAQTSFAGVVAVYLPYKTIVGQIRYAMSVDEIYDVKVIPAMRPNILSPDMEVHQQAYAYANVCFWADLDEKKSKPAAADAAPTPPQPSAQVTARLLKDVSPAQLLSAYPALIPHDVANNLTSAPPAGHLVAIVAQHHEQPLGLTLIEVFDDRRARQLCVSIDPNYRDHGIEAFLSRQIQIVTDKNQLTWSEETSGQ</sequence>
<comment type="caution">
    <text evidence="2">The sequence shown here is derived from an EMBL/GenBank/DDBJ whole genome shotgun (WGS) entry which is preliminary data.</text>
</comment>
<protein>
    <submittedName>
        <fullName evidence="2">Uncharacterized protein (TIGR03032 family)</fullName>
    </submittedName>
</protein>
<dbReference type="AlphaFoldDB" id="A0A2W7N5E9"/>
<feature type="domain" description="Conserved hypothetical protein CHP03032" evidence="1">
    <location>
        <begin position="15"/>
        <end position="327"/>
    </location>
</feature>
<dbReference type="Pfam" id="PF16261">
    <property type="entry name" value="DUF4915"/>
    <property type="match status" value="1"/>
</dbReference>
<accession>A0A2W7N5E9</accession>
<evidence type="ECO:0000313" key="3">
    <source>
        <dbReference type="Proteomes" id="UP000249239"/>
    </source>
</evidence>
<keyword evidence="3" id="KW-1185">Reference proteome</keyword>
<reference evidence="2 3" key="1">
    <citation type="submission" date="2018-06" db="EMBL/GenBank/DDBJ databases">
        <title>Genomic Encyclopedia of Archaeal and Bacterial Type Strains, Phase II (KMG-II): from individual species to whole genera.</title>
        <authorList>
            <person name="Goeker M."/>
        </authorList>
    </citation>
    <scope>NUCLEOTIDE SEQUENCE [LARGE SCALE GENOMIC DNA]</scope>
    <source>
        <strain evidence="2 3">DSM 6779</strain>
    </source>
</reference>
<evidence type="ECO:0000313" key="2">
    <source>
        <dbReference type="EMBL" id="PZX13547.1"/>
    </source>
</evidence>